<dbReference type="Proteomes" id="UP000654075">
    <property type="component" value="Unassembled WGS sequence"/>
</dbReference>
<feature type="region of interest" description="Disordered" evidence="1">
    <location>
        <begin position="78"/>
        <end position="104"/>
    </location>
</feature>
<name>A0A813D5A1_POLGL</name>
<organism evidence="2 3">
    <name type="scientific">Polarella glacialis</name>
    <name type="common">Dinoflagellate</name>
    <dbReference type="NCBI Taxonomy" id="89957"/>
    <lineage>
        <taxon>Eukaryota</taxon>
        <taxon>Sar</taxon>
        <taxon>Alveolata</taxon>
        <taxon>Dinophyceae</taxon>
        <taxon>Suessiales</taxon>
        <taxon>Suessiaceae</taxon>
        <taxon>Polarella</taxon>
    </lineage>
</organism>
<evidence type="ECO:0000256" key="1">
    <source>
        <dbReference type="SAM" id="MobiDB-lite"/>
    </source>
</evidence>
<dbReference type="EMBL" id="CAJNNV010000061">
    <property type="protein sequence ID" value="CAE8581309.1"/>
    <property type="molecule type" value="Genomic_DNA"/>
</dbReference>
<feature type="region of interest" description="Disordered" evidence="1">
    <location>
        <begin position="219"/>
        <end position="262"/>
    </location>
</feature>
<dbReference type="OrthoDB" id="487560at2759"/>
<sequence length="402" mass="42087">MDNRLVVPLSMFARFSLGTVAAGLTQAILTGMPALVAVAAGMNFGATGCGGSSSSASTTKLPAAFASAASVGAIPAASSKASGAPPRVPPKAPGSSADKSGDPSGVIACRMGPNGAIEVIKGKAAQSMLTDDWAEFSKLEREADPADDYPQVVSGVAGVTKAIKEDAVLKLFVPVSSAEAESMARQVALKGGNSYMVGAQHSIFQSLSSLGVSAILKPGHDRASKRQKTDGGAEPAKFGARPKAAPSRPGGTIPEPVRGPRAAAEKDLKKSIKYLGTLEALQEAQTVPALAQALRDRFLSDLDPPMVFGMLSQAFLASKGVAHRKAMVYVVHELLTRKKGEGLMEDNRRQDCVEMFLIPIGKEIRGYKEEERQAYTRVAADWIKRKALTPSEGQQLTAAWDI</sequence>
<gene>
    <name evidence="2" type="ORF">PGLA1383_LOCUS337</name>
</gene>
<feature type="compositionally biased region" description="Basic and acidic residues" evidence="1">
    <location>
        <begin position="219"/>
        <end position="231"/>
    </location>
</feature>
<protein>
    <submittedName>
        <fullName evidence="2">Uncharacterized protein</fullName>
    </submittedName>
</protein>
<feature type="non-terminal residue" evidence="2">
    <location>
        <position position="402"/>
    </location>
</feature>
<dbReference type="OMA" id="EREPYCE"/>
<evidence type="ECO:0000313" key="2">
    <source>
        <dbReference type="EMBL" id="CAE8581309.1"/>
    </source>
</evidence>
<comment type="caution">
    <text evidence="2">The sequence shown here is derived from an EMBL/GenBank/DDBJ whole genome shotgun (WGS) entry which is preliminary data.</text>
</comment>
<proteinExistence type="predicted"/>
<evidence type="ECO:0000313" key="3">
    <source>
        <dbReference type="Proteomes" id="UP000654075"/>
    </source>
</evidence>
<dbReference type="AlphaFoldDB" id="A0A813D5A1"/>
<accession>A0A813D5A1</accession>
<keyword evidence="3" id="KW-1185">Reference proteome</keyword>
<reference evidence="2" key="1">
    <citation type="submission" date="2021-02" db="EMBL/GenBank/DDBJ databases">
        <authorList>
            <person name="Dougan E. K."/>
            <person name="Rhodes N."/>
            <person name="Thang M."/>
            <person name="Chan C."/>
        </authorList>
    </citation>
    <scope>NUCLEOTIDE SEQUENCE</scope>
</reference>